<dbReference type="SUPFAM" id="SSF48726">
    <property type="entry name" value="Immunoglobulin"/>
    <property type="match status" value="2"/>
</dbReference>
<evidence type="ECO:0000313" key="8">
    <source>
        <dbReference type="Proteomes" id="UP001152622"/>
    </source>
</evidence>
<organism evidence="7 8">
    <name type="scientific">Synaphobranchus kaupii</name>
    <name type="common">Kaup's arrowtooth eel</name>
    <dbReference type="NCBI Taxonomy" id="118154"/>
    <lineage>
        <taxon>Eukaryota</taxon>
        <taxon>Metazoa</taxon>
        <taxon>Chordata</taxon>
        <taxon>Craniata</taxon>
        <taxon>Vertebrata</taxon>
        <taxon>Euteleostomi</taxon>
        <taxon>Actinopterygii</taxon>
        <taxon>Neopterygii</taxon>
        <taxon>Teleostei</taxon>
        <taxon>Anguilliformes</taxon>
        <taxon>Synaphobranchidae</taxon>
        <taxon>Synaphobranchus</taxon>
    </lineage>
</organism>
<feature type="non-terminal residue" evidence="7">
    <location>
        <position position="1"/>
    </location>
</feature>
<dbReference type="PANTHER" id="PTHR44337">
    <property type="entry name" value="CARCINOEMBRYONIC ANTIGEN-RELATED CELL ADHESION MOLECULE 8"/>
    <property type="match status" value="1"/>
</dbReference>
<dbReference type="PROSITE" id="PS50835">
    <property type="entry name" value="IG_LIKE"/>
    <property type="match status" value="2"/>
</dbReference>
<dbReference type="SMART" id="SM00408">
    <property type="entry name" value="IGc2"/>
    <property type="match status" value="2"/>
</dbReference>
<keyword evidence="5" id="KW-1133">Transmembrane helix</keyword>
<keyword evidence="8" id="KW-1185">Reference proteome</keyword>
<evidence type="ECO:0000256" key="2">
    <source>
        <dbReference type="ARBA" id="ARBA00023157"/>
    </source>
</evidence>
<dbReference type="InterPro" id="IPR003598">
    <property type="entry name" value="Ig_sub2"/>
</dbReference>
<dbReference type="InterPro" id="IPR003599">
    <property type="entry name" value="Ig_sub"/>
</dbReference>
<dbReference type="OrthoDB" id="6353782at2759"/>
<keyword evidence="5" id="KW-0812">Transmembrane</keyword>
<evidence type="ECO:0000256" key="4">
    <source>
        <dbReference type="ARBA" id="ARBA00023319"/>
    </source>
</evidence>
<feature type="domain" description="Ig-like" evidence="6">
    <location>
        <begin position="95"/>
        <end position="169"/>
    </location>
</feature>
<dbReference type="EMBL" id="JAINUF010000007">
    <property type="protein sequence ID" value="KAJ8354768.1"/>
    <property type="molecule type" value="Genomic_DNA"/>
</dbReference>
<evidence type="ECO:0000256" key="3">
    <source>
        <dbReference type="ARBA" id="ARBA00023180"/>
    </source>
</evidence>
<proteinExistence type="predicted"/>
<evidence type="ECO:0000259" key="6">
    <source>
        <dbReference type="PROSITE" id="PS50835"/>
    </source>
</evidence>
<dbReference type="InterPro" id="IPR013783">
    <property type="entry name" value="Ig-like_fold"/>
</dbReference>
<dbReference type="InterPro" id="IPR052598">
    <property type="entry name" value="IgSF_CEA-related"/>
</dbReference>
<evidence type="ECO:0000256" key="5">
    <source>
        <dbReference type="SAM" id="Phobius"/>
    </source>
</evidence>
<keyword evidence="2" id="KW-1015">Disulfide bond</keyword>
<feature type="domain" description="Ig-like" evidence="6">
    <location>
        <begin position="1"/>
        <end position="92"/>
    </location>
</feature>
<dbReference type="AlphaFoldDB" id="A0A9Q1IW96"/>
<evidence type="ECO:0000256" key="1">
    <source>
        <dbReference type="ARBA" id="ARBA00022729"/>
    </source>
</evidence>
<dbReference type="Pfam" id="PF07679">
    <property type="entry name" value="I-set"/>
    <property type="match status" value="1"/>
</dbReference>
<keyword evidence="5" id="KW-0472">Membrane</keyword>
<dbReference type="InterPro" id="IPR013098">
    <property type="entry name" value="Ig_I-set"/>
</dbReference>
<feature type="transmembrane region" description="Helical" evidence="5">
    <location>
        <begin position="186"/>
        <end position="209"/>
    </location>
</feature>
<name>A0A9Q1IW96_SYNKA</name>
<dbReference type="Proteomes" id="UP001152622">
    <property type="component" value="Chromosome 7"/>
</dbReference>
<gene>
    <name evidence="7" type="ORF">SKAU_G00223350</name>
</gene>
<sequence length="278" mass="29447">KISGANLIGPTEVLIAGNSSAKLTCQATIGTLISRKWLKNGHPLSPSNRITFSGDNSSVSIDPVQGTDNGQYQCTLTNPVSTDDANYNLTINYGPEDVLIQGQIEMEAGQTVVLTCSASSVPPATFTWTFNGKETAVKAEEYPVANASIGDSGNYICVAANSVTRSVLSSAPHLLKVTERSSGSQLGAIFGGTLGAVACVGVAAGIFTYMKKRKTRDSPINQDPQAIVYENTIDLDPPVVYENLSKTSADVSTPTDSENPYRELEFKDHATYSTLNSP</sequence>
<dbReference type="Pfam" id="PF13927">
    <property type="entry name" value="Ig_3"/>
    <property type="match status" value="1"/>
</dbReference>
<comment type="caution">
    <text evidence="7">The sequence shown here is derived from an EMBL/GenBank/DDBJ whole genome shotgun (WGS) entry which is preliminary data.</text>
</comment>
<protein>
    <recommendedName>
        <fullName evidence="6">Ig-like domain-containing protein</fullName>
    </recommendedName>
</protein>
<evidence type="ECO:0000313" key="7">
    <source>
        <dbReference type="EMBL" id="KAJ8354768.1"/>
    </source>
</evidence>
<dbReference type="PANTHER" id="PTHR44337:SF16">
    <property type="entry name" value="CARCINOEMBRYONIC ANTIGEN-RELATED CELL ADHESION MOLECULE 20-LIKE-RELATED"/>
    <property type="match status" value="1"/>
</dbReference>
<keyword evidence="4" id="KW-0393">Immunoglobulin domain</keyword>
<dbReference type="InterPro" id="IPR036179">
    <property type="entry name" value="Ig-like_dom_sf"/>
</dbReference>
<accession>A0A9Q1IW96</accession>
<keyword evidence="1" id="KW-0732">Signal</keyword>
<reference evidence="7" key="1">
    <citation type="journal article" date="2023" name="Science">
        <title>Genome structures resolve the early diversification of teleost fishes.</title>
        <authorList>
            <person name="Parey E."/>
            <person name="Louis A."/>
            <person name="Montfort J."/>
            <person name="Bouchez O."/>
            <person name="Roques C."/>
            <person name="Iampietro C."/>
            <person name="Lluch J."/>
            <person name="Castinel A."/>
            <person name="Donnadieu C."/>
            <person name="Desvignes T."/>
            <person name="Floi Bucao C."/>
            <person name="Jouanno E."/>
            <person name="Wen M."/>
            <person name="Mejri S."/>
            <person name="Dirks R."/>
            <person name="Jansen H."/>
            <person name="Henkel C."/>
            <person name="Chen W.J."/>
            <person name="Zahm M."/>
            <person name="Cabau C."/>
            <person name="Klopp C."/>
            <person name="Thompson A.W."/>
            <person name="Robinson-Rechavi M."/>
            <person name="Braasch I."/>
            <person name="Lecointre G."/>
            <person name="Bobe J."/>
            <person name="Postlethwait J.H."/>
            <person name="Berthelot C."/>
            <person name="Roest Crollius H."/>
            <person name="Guiguen Y."/>
        </authorList>
    </citation>
    <scope>NUCLEOTIDE SEQUENCE</scope>
    <source>
        <strain evidence="7">WJC10195</strain>
    </source>
</reference>
<dbReference type="InterPro" id="IPR007110">
    <property type="entry name" value="Ig-like_dom"/>
</dbReference>
<dbReference type="SMART" id="SM00409">
    <property type="entry name" value="IG"/>
    <property type="match status" value="2"/>
</dbReference>
<keyword evidence="3" id="KW-0325">Glycoprotein</keyword>
<dbReference type="Gene3D" id="2.60.40.10">
    <property type="entry name" value="Immunoglobulins"/>
    <property type="match status" value="2"/>
</dbReference>